<accession>I3D380</accession>
<evidence type="ECO:0000313" key="1">
    <source>
        <dbReference type="EMBL" id="EIJ66173.1"/>
    </source>
</evidence>
<proteinExistence type="predicted"/>
<dbReference type="EMBL" id="AEXL02000080">
    <property type="protein sequence ID" value="EIJ66173.1"/>
    <property type="molecule type" value="Genomic_DNA"/>
</dbReference>
<dbReference type="PATRIC" id="fig|859350.6.peg.799"/>
<dbReference type="Proteomes" id="UP000003423">
    <property type="component" value="Unassembled WGS sequence"/>
</dbReference>
<organism evidence="1 2">
    <name type="scientific">Candidatus Nitrosopumilus salarius BD31</name>
    <dbReference type="NCBI Taxonomy" id="859350"/>
    <lineage>
        <taxon>Archaea</taxon>
        <taxon>Nitrososphaerota</taxon>
        <taxon>Nitrososphaeria</taxon>
        <taxon>Nitrosopumilales</taxon>
        <taxon>Nitrosopumilaceae</taxon>
        <taxon>Nitrosopumilus</taxon>
    </lineage>
</organism>
<dbReference type="AlphaFoldDB" id="I3D380"/>
<dbReference type="SUPFAM" id="SSF54631">
    <property type="entry name" value="CBS-domain pair"/>
    <property type="match status" value="1"/>
</dbReference>
<name>I3D380_9ARCH</name>
<evidence type="ECO:0008006" key="3">
    <source>
        <dbReference type="Google" id="ProtNLM"/>
    </source>
</evidence>
<protein>
    <recommendedName>
        <fullName evidence="3">CBS domain protein</fullName>
    </recommendedName>
</protein>
<gene>
    <name evidence="1" type="ORF">BD31_I2017</name>
</gene>
<reference evidence="1 2" key="1">
    <citation type="journal article" date="2012" name="J. Bacteriol.">
        <title>Genome sequence of "Candidatus Nitrosopumilus salaria" BD31, an ammonia-oxidizing archaeon from the San Francisco Bay estuary.</title>
        <authorList>
            <person name="Mosier A.C."/>
            <person name="Allen E.E."/>
            <person name="Kim M."/>
            <person name="Ferriera S."/>
            <person name="Francis C.A."/>
        </authorList>
    </citation>
    <scope>NUCLEOTIDE SEQUENCE [LARGE SCALE GENOMIC DNA]</scope>
    <source>
        <strain evidence="1 2">BD31</strain>
    </source>
</reference>
<keyword evidence="2" id="KW-1185">Reference proteome</keyword>
<comment type="caution">
    <text evidence="1">The sequence shown here is derived from an EMBL/GenBank/DDBJ whole genome shotgun (WGS) entry which is preliminary data.</text>
</comment>
<dbReference type="InterPro" id="IPR046342">
    <property type="entry name" value="CBS_dom_sf"/>
</dbReference>
<evidence type="ECO:0000313" key="2">
    <source>
        <dbReference type="Proteomes" id="UP000003423"/>
    </source>
</evidence>
<dbReference type="Gene3D" id="3.10.580.10">
    <property type="entry name" value="CBS-domain"/>
    <property type="match status" value="1"/>
</dbReference>
<sequence length="266" mass="30340">MILDTKIQYLPKCIKNISMRSLESDTPVWLSSSFLALTLNTFSDGITILENNKIIGYFASRQLLEFIIKNPTSLALKEKTVKDLPKRDRFVVFSSRNTLRDILNEWKKSRFAYSAIQDGDKFSSISINSMLGLVDLYDLPNTISEIPKKPTITYSNDDTVIAVLDKMFHHKVRRLVLENTADVLSDRIIVGAICDEFDFLRKTPNFLSVKAKSFNPKTAREIHPDSKITDVAHNMLNENHYAAISNGQIISPWDIITKFFEVMDGK</sequence>